<accession>A0AAE3H745</accession>
<sequence length="230" mass="24815">MRGYLTRSEIKMYAIFVLILLPIAALCYNQSLSIGSISSFWLMAILVLMLAGSFVEIPVATMRSVKNEQLSRFAPVMEEIYAVPLVKELSIGKERVFDTTITLNLGGFLIPAIAMIYLMFTQPDVTALEIMLIIIVAVTLLSSIVNGVGIVVPEYTGILPVPFALLVAPQEAASITFIAGMAGILLGVIALTVTFNKEKYGSAYLNIGGAGSFKAVYITVLIASLISYFT</sequence>
<keyword evidence="3" id="KW-1185">Reference proteome</keyword>
<dbReference type="InterPro" id="IPR011672">
    <property type="entry name" value="DUF1614"/>
</dbReference>
<comment type="caution">
    <text evidence="2">The sequence shown here is derived from an EMBL/GenBank/DDBJ whole genome shotgun (WGS) entry which is preliminary data.</text>
</comment>
<organism evidence="2 3">
    <name type="scientific">Methanolobus chelungpuianus</name>
    <dbReference type="NCBI Taxonomy" id="502115"/>
    <lineage>
        <taxon>Archaea</taxon>
        <taxon>Methanobacteriati</taxon>
        <taxon>Methanobacteriota</taxon>
        <taxon>Stenosarchaea group</taxon>
        <taxon>Methanomicrobia</taxon>
        <taxon>Methanosarcinales</taxon>
        <taxon>Methanosarcinaceae</taxon>
        <taxon>Methanolobus</taxon>
    </lineage>
</organism>
<dbReference type="Proteomes" id="UP001206983">
    <property type="component" value="Unassembled WGS sequence"/>
</dbReference>
<keyword evidence="1" id="KW-0812">Transmembrane</keyword>
<proteinExistence type="predicted"/>
<evidence type="ECO:0000313" key="3">
    <source>
        <dbReference type="Proteomes" id="UP001206983"/>
    </source>
</evidence>
<feature type="transmembrane region" description="Helical" evidence="1">
    <location>
        <begin position="207"/>
        <end position="229"/>
    </location>
</feature>
<evidence type="ECO:0000313" key="2">
    <source>
        <dbReference type="EMBL" id="MCQ6961757.1"/>
    </source>
</evidence>
<feature type="transmembrane region" description="Helical" evidence="1">
    <location>
        <begin position="40"/>
        <end position="60"/>
    </location>
</feature>
<feature type="transmembrane region" description="Helical" evidence="1">
    <location>
        <begin position="12"/>
        <end position="28"/>
    </location>
</feature>
<feature type="transmembrane region" description="Helical" evidence="1">
    <location>
        <begin position="132"/>
        <end position="152"/>
    </location>
</feature>
<dbReference type="EMBL" id="JTEO01000001">
    <property type="protein sequence ID" value="MCQ6961757.1"/>
    <property type="molecule type" value="Genomic_DNA"/>
</dbReference>
<keyword evidence="1" id="KW-1133">Transmembrane helix</keyword>
<dbReference type="Pfam" id="PF07758">
    <property type="entry name" value="DUF1614"/>
    <property type="match status" value="1"/>
</dbReference>
<evidence type="ECO:0008006" key="4">
    <source>
        <dbReference type="Google" id="ProtNLM"/>
    </source>
</evidence>
<feature type="transmembrane region" description="Helical" evidence="1">
    <location>
        <begin position="172"/>
        <end position="195"/>
    </location>
</feature>
<protein>
    <recommendedName>
        <fullName evidence="4">DUF1614 domain-containing protein</fullName>
    </recommendedName>
</protein>
<reference evidence="2 3" key="1">
    <citation type="journal article" date="2011" name="Appl. Environ. Microbiol.">
        <title>Methanogenic archaea isolated from Taiwan's Chelungpu fault.</title>
        <authorList>
            <person name="Wu S.Y."/>
            <person name="Lai M.C."/>
        </authorList>
    </citation>
    <scope>NUCLEOTIDE SEQUENCE [LARGE SCALE GENOMIC DNA]</scope>
    <source>
        <strain evidence="2 3">St545Mb</strain>
    </source>
</reference>
<dbReference type="RefSeq" id="WP_256621434.1">
    <property type="nucleotide sequence ID" value="NZ_JTEO01000001.1"/>
</dbReference>
<gene>
    <name evidence="2" type="ORF">PV02_00850</name>
</gene>
<name>A0AAE3H745_9EURY</name>
<evidence type="ECO:0000256" key="1">
    <source>
        <dbReference type="SAM" id="Phobius"/>
    </source>
</evidence>
<feature type="transmembrane region" description="Helical" evidence="1">
    <location>
        <begin position="101"/>
        <end position="120"/>
    </location>
</feature>
<keyword evidence="1" id="KW-0472">Membrane</keyword>
<dbReference type="AlphaFoldDB" id="A0AAE3H745"/>